<dbReference type="EMBL" id="AWUE01021014">
    <property type="protein sequence ID" value="OMO64100.1"/>
    <property type="molecule type" value="Genomic_DNA"/>
</dbReference>
<keyword evidence="3" id="KW-1185">Reference proteome</keyword>
<dbReference type="Proteomes" id="UP000187203">
    <property type="component" value="Unassembled WGS sequence"/>
</dbReference>
<organism evidence="2 3">
    <name type="scientific">Corchorus olitorius</name>
    <dbReference type="NCBI Taxonomy" id="93759"/>
    <lineage>
        <taxon>Eukaryota</taxon>
        <taxon>Viridiplantae</taxon>
        <taxon>Streptophyta</taxon>
        <taxon>Embryophyta</taxon>
        <taxon>Tracheophyta</taxon>
        <taxon>Spermatophyta</taxon>
        <taxon>Magnoliopsida</taxon>
        <taxon>eudicotyledons</taxon>
        <taxon>Gunneridae</taxon>
        <taxon>Pentapetalae</taxon>
        <taxon>rosids</taxon>
        <taxon>malvids</taxon>
        <taxon>Malvales</taxon>
        <taxon>Malvaceae</taxon>
        <taxon>Grewioideae</taxon>
        <taxon>Apeibeae</taxon>
        <taxon>Corchorus</taxon>
    </lineage>
</organism>
<accession>A0A1R3H1G9</accession>
<sequence length="48" mass="5655">MAQGSARLRGRHGKLLKREEGRTNTERNRGRLSRKKEGVRGRLLRLLW</sequence>
<feature type="compositionally biased region" description="Basic and acidic residues" evidence="1">
    <location>
        <begin position="16"/>
        <end position="36"/>
    </location>
</feature>
<protein>
    <submittedName>
        <fullName evidence="2">Uncharacterized protein</fullName>
    </submittedName>
</protein>
<comment type="caution">
    <text evidence="2">The sequence shown here is derived from an EMBL/GenBank/DDBJ whole genome shotgun (WGS) entry which is preliminary data.</text>
</comment>
<evidence type="ECO:0000313" key="3">
    <source>
        <dbReference type="Proteomes" id="UP000187203"/>
    </source>
</evidence>
<evidence type="ECO:0000313" key="2">
    <source>
        <dbReference type="EMBL" id="OMO64100.1"/>
    </source>
</evidence>
<dbReference type="AlphaFoldDB" id="A0A1R3H1G9"/>
<name>A0A1R3H1G9_9ROSI</name>
<reference evidence="3" key="1">
    <citation type="submission" date="2013-09" db="EMBL/GenBank/DDBJ databases">
        <title>Corchorus olitorius genome sequencing.</title>
        <authorList>
            <person name="Alam M."/>
            <person name="Haque M.S."/>
            <person name="Islam M.S."/>
            <person name="Emdad E.M."/>
            <person name="Islam M.M."/>
            <person name="Ahmed B."/>
            <person name="Halim A."/>
            <person name="Hossen Q.M.M."/>
            <person name="Hossain M.Z."/>
            <person name="Ahmed R."/>
            <person name="Khan M.M."/>
            <person name="Islam R."/>
            <person name="Rashid M.M."/>
            <person name="Khan S.A."/>
            <person name="Rahman M.S."/>
            <person name="Alam M."/>
            <person name="Yahiya A.S."/>
            <person name="Khan M.S."/>
            <person name="Azam M.S."/>
            <person name="Haque T."/>
            <person name="Lashkar M.Z.H."/>
            <person name="Akhand A.I."/>
            <person name="Morshed G."/>
            <person name="Roy S."/>
            <person name="Uddin K.S."/>
            <person name="Rabeya T."/>
            <person name="Hossain A.S."/>
            <person name="Chowdhury A."/>
            <person name="Snigdha A.R."/>
            <person name="Mortoza M.S."/>
            <person name="Matin S.A."/>
            <person name="Hoque S.M.E."/>
            <person name="Islam M.K."/>
            <person name="Roy D.K."/>
            <person name="Haider R."/>
            <person name="Moosa M.M."/>
            <person name="Elias S.M."/>
            <person name="Hasan A.M."/>
            <person name="Jahan S."/>
            <person name="Shafiuddin M."/>
            <person name="Mahmood N."/>
            <person name="Shommy N.S."/>
        </authorList>
    </citation>
    <scope>NUCLEOTIDE SEQUENCE [LARGE SCALE GENOMIC DNA]</scope>
    <source>
        <strain evidence="3">cv. O-4</strain>
    </source>
</reference>
<feature type="region of interest" description="Disordered" evidence="1">
    <location>
        <begin position="1"/>
        <end position="36"/>
    </location>
</feature>
<proteinExistence type="predicted"/>
<evidence type="ECO:0000256" key="1">
    <source>
        <dbReference type="SAM" id="MobiDB-lite"/>
    </source>
</evidence>
<gene>
    <name evidence="2" type="ORF">COLO4_32113</name>
</gene>